<dbReference type="OrthoDB" id="5538672at2759"/>
<dbReference type="STRING" id="312017.I7LV00"/>
<dbReference type="InParanoid" id="I7LV00"/>
<feature type="compositionally biased region" description="Polar residues" evidence="1">
    <location>
        <begin position="254"/>
        <end position="265"/>
    </location>
</feature>
<feature type="region of interest" description="Disordered" evidence="1">
    <location>
        <begin position="346"/>
        <end position="367"/>
    </location>
</feature>
<evidence type="ECO:0000256" key="1">
    <source>
        <dbReference type="SAM" id="MobiDB-lite"/>
    </source>
</evidence>
<dbReference type="AlphaFoldDB" id="I7LV00"/>
<reference evidence="3" key="1">
    <citation type="journal article" date="2006" name="PLoS Biol.">
        <title>Macronuclear genome sequence of the ciliate Tetrahymena thermophila, a model eukaryote.</title>
        <authorList>
            <person name="Eisen J.A."/>
            <person name="Coyne R.S."/>
            <person name="Wu M."/>
            <person name="Wu D."/>
            <person name="Thiagarajan M."/>
            <person name="Wortman J.R."/>
            <person name="Badger J.H."/>
            <person name="Ren Q."/>
            <person name="Amedeo P."/>
            <person name="Jones K.M."/>
            <person name="Tallon L.J."/>
            <person name="Delcher A.L."/>
            <person name="Salzberg S.L."/>
            <person name="Silva J.C."/>
            <person name="Haas B.J."/>
            <person name="Majoros W.H."/>
            <person name="Farzad M."/>
            <person name="Carlton J.M."/>
            <person name="Smith R.K. Jr."/>
            <person name="Garg J."/>
            <person name="Pearlman R.E."/>
            <person name="Karrer K.M."/>
            <person name="Sun L."/>
            <person name="Manning G."/>
            <person name="Elde N.C."/>
            <person name="Turkewitz A.P."/>
            <person name="Asai D.J."/>
            <person name="Wilkes D.E."/>
            <person name="Wang Y."/>
            <person name="Cai H."/>
            <person name="Collins K."/>
            <person name="Stewart B.A."/>
            <person name="Lee S.R."/>
            <person name="Wilamowska K."/>
            <person name="Weinberg Z."/>
            <person name="Ruzzo W.L."/>
            <person name="Wloga D."/>
            <person name="Gaertig J."/>
            <person name="Frankel J."/>
            <person name="Tsao C.-C."/>
            <person name="Gorovsky M.A."/>
            <person name="Keeling P.J."/>
            <person name="Waller R.F."/>
            <person name="Patron N.J."/>
            <person name="Cherry J.M."/>
            <person name="Stover N.A."/>
            <person name="Krieger C.J."/>
            <person name="del Toro C."/>
            <person name="Ryder H.F."/>
            <person name="Williamson S.C."/>
            <person name="Barbeau R.A."/>
            <person name="Hamilton E.P."/>
            <person name="Orias E."/>
        </authorList>
    </citation>
    <scope>NUCLEOTIDE SEQUENCE [LARGE SCALE GENOMIC DNA]</scope>
    <source>
        <strain evidence="3">SB210</strain>
    </source>
</reference>
<dbReference type="Gene3D" id="2.60.40.10">
    <property type="entry name" value="Immunoglobulins"/>
    <property type="match status" value="2"/>
</dbReference>
<evidence type="ECO:0000313" key="3">
    <source>
        <dbReference type="Proteomes" id="UP000009168"/>
    </source>
</evidence>
<dbReference type="InterPro" id="IPR013783">
    <property type="entry name" value="Ig-like_fold"/>
</dbReference>
<dbReference type="GO" id="GO:0097729">
    <property type="term" value="C:9+2 motile cilium"/>
    <property type="evidence" value="ECO:0007669"/>
    <property type="project" value="TreeGrafter"/>
</dbReference>
<gene>
    <name evidence="2" type="ORF">TTHERM_00189530</name>
</gene>
<dbReference type="Proteomes" id="UP000009168">
    <property type="component" value="Unassembled WGS sequence"/>
</dbReference>
<keyword evidence="3" id="KW-1185">Reference proteome</keyword>
<proteinExistence type="predicted"/>
<name>I7LV00_TETTS</name>
<dbReference type="GO" id="GO:0044458">
    <property type="term" value="P:motile cilium assembly"/>
    <property type="evidence" value="ECO:0007669"/>
    <property type="project" value="TreeGrafter"/>
</dbReference>
<dbReference type="PANTHER" id="PTHR46500:SF1">
    <property type="entry name" value="CILIA- AND FLAGELLA-ASSOCIATED PROTEIN 221"/>
    <property type="match status" value="1"/>
</dbReference>
<dbReference type="KEGG" id="tet:TTHERM_00189530"/>
<dbReference type="RefSeq" id="XP_001016629.3">
    <property type="nucleotide sequence ID" value="XM_001016629.3"/>
</dbReference>
<dbReference type="InterPro" id="IPR029676">
    <property type="entry name" value="CFAP221"/>
</dbReference>
<sequence>MEETIPLEIPNTLLQKAKILNKDTIGSKYDFIKYQGNSFIQVEPPSAKFMGYEINKLNTIKVKVINKATIPQRIHVLPLESNNFTIKMNKKGLLPTGMSEEIQISFKPTEYKYFYDTIRINTETENVIIPIHAYPVLDRDNLRNVFPRLIDFGTILIGETNTISNFLVCKIPINFEFEFIFQKDHPDMKIIPMKGIIPGNGQVEIDIQYTPSTNTTIICEAELRISQFDFEPLKIRLMGSGRYEDPAQNKKTKMQSLQGGNSKRPLSNTKLKKLEKSLNNSQLDQGIQQFGSPQVTLSVGNENLLLGSKKQSNLDIQNEFGNQVKQVLDENNANLQRIQSKFKNSNLGNTQNAVPDDKLNSSIKSMNSERNFKVRNINSGSVKNRVKITVPEQDYDQNSISGNQNIRSQQEREFIEKCNAVSLMDKNKDIKFFQCIGDEIITEEEVQNILTERKNYHQSKLDNIQDEGVHRYSKKINSDHVMLGQRNQELQMSNTWDTDKNDNLKLRKIILKRFMNAGTKIILKMRMENRLIKLKNLLCDCQTKEDVKKLVQLDWQKAEYAGVGKKEFVAFEFSFSDDDVSTTLFPIQYDASNLKYDHTFEINPRKDFNDLDLHEYEVLPRNEVEAMRYTNFERLICSHYTPIETERVYRTGAEWEYSKQGKTGAFKEISSVQGLIECMPKTFLKPLELPNHLFITSHDTLRPYINYNQFNEVDSEYYLQPEYMEIQDNLDPKINNDYYALKNEFLGKTPGLSSRFALHSIYSETIRYLPKQLQLPRDCANINKIENACPSKVKELEYDDNLTDDDSDGEEPPVVQIQNVDDFLKQLEDKDGQITQIRDKNKERLPFDEYEDINKTVNTNLKLEKQYWISTIPTRTDHYNKFINNSENKLIIL</sequence>
<dbReference type="GO" id="GO:0003341">
    <property type="term" value="P:cilium movement"/>
    <property type="evidence" value="ECO:0007669"/>
    <property type="project" value="InterPro"/>
</dbReference>
<accession>I7LV00</accession>
<dbReference type="GeneID" id="7834801"/>
<dbReference type="eggNOG" id="ENOG502QT0T">
    <property type="taxonomic scope" value="Eukaryota"/>
</dbReference>
<evidence type="ECO:0000313" key="2">
    <source>
        <dbReference type="EMBL" id="EAR96384.3"/>
    </source>
</evidence>
<protein>
    <submittedName>
        <fullName evidence="2">Uncharacterized protein</fullName>
    </submittedName>
</protein>
<dbReference type="EMBL" id="GG662693">
    <property type="protein sequence ID" value="EAR96384.3"/>
    <property type="molecule type" value="Genomic_DNA"/>
</dbReference>
<dbReference type="PANTHER" id="PTHR46500">
    <property type="entry name" value="CILIA- AND FLAGELLA-ASSOCIATED PROTEIN 221"/>
    <property type="match status" value="1"/>
</dbReference>
<organism evidence="2 3">
    <name type="scientific">Tetrahymena thermophila (strain SB210)</name>
    <dbReference type="NCBI Taxonomy" id="312017"/>
    <lineage>
        <taxon>Eukaryota</taxon>
        <taxon>Sar</taxon>
        <taxon>Alveolata</taxon>
        <taxon>Ciliophora</taxon>
        <taxon>Intramacronucleata</taxon>
        <taxon>Oligohymenophorea</taxon>
        <taxon>Hymenostomatida</taxon>
        <taxon>Tetrahymenina</taxon>
        <taxon>Tetrahymenidae</taxon>
        <taxon>Tetrahymena</taxon>
    </lineage>
</organism>
<feature type="region of interest" description="Disordered" evidence="1">
    <location>
        <begin position="241"/>
        <end position="269"/>
    </location>
</feature>